<dbReference type="InterPro" id="IPR004549">
    <property type="entry name" value="Acetyl_CoA_COase_biotin_COase"/>
</dbReference>
<dbReference type="UniPathway" id="UPA00655">
    <property type="reaction ID" value="UER00711"/>
</dbReference>
<dbReference type="InterPro" id="IPR005482">
    <property type="entry name" value="Biotin_COase_C"/>
</dbReference>
<dbReference type="InterPro" id="IPR011054">
    <property type="entry name" value="Rudment_hybrid_motif"/>
</dbReference>
<dbReference type="InterPro" id="IPR016185">
    <property type="entry name" value="PreATP-grasp_dom_sf"/>
</dbReference>
<feature type="domain" description="ATP-grasp" evidence="8">
    <location>
        <begin position="120"/>
        <end position="317"/>
    </location>
</feature>
<dbReference type="InterPro" id="IPR005481">
    <property type="entry name" value="BC-like_N"/>
</dbReference>
<dbReference type="InterPro" id="IPR011761">
    <property type="entry name" value="ATP-grasp"/>
</dbReference>
<proteinExistence type="predicted"/>
<dbReference type="Pfam" id="PF00289">
    <property type="entry name" value="Biotin_carb_N"/>
    <property type="match status" value="1"/>
</dbReference>
<dbReference type="FunFam" id="3.30.470.20:FF:000028">
    <property type="entry name" value="Methylcrotonoyl-CoA carboxylase subunit alpha, mitochondrial"/>
    <property type="match status" value="1"/>
</dbReference>
<evidence type="ECO:0000256" key="1">
    <source>
        <dbReference type="ARBA" id="ARBA00013263"/>
    </source>
</evidence>
<evidence type="ECO:0000259" key="8">
    <source>
        <dbReference type="PROSITE" id="PS50975"/>
    </source>
</evidence>
<gene>
    <name evidence="10" type="primary">accC</name>
    <name evidence="10" type="ORF">ENQ20_14295</name>
</gene>
<evidence type="ECO:0000256" key="3">
    <source>
        <dbReference type="ARBA" id="ARBA00022741"/>
    </source>
</evidence>
<dbReference type="FunFam" id="3.30.1490.20:FF:000003">
    <property type="entry name" value="acetyl-CoA carboxylase isoform X1"/>
    <property type="match status" value="1"/>
</dbReference>
<dbReference type="GO" id="GO:0005524">
    <property type="term" value="F:ATP binding"/>
    <property type="evidence" value="ECO:0007669"/>
    <property type="project" value="UniProtKB-UniRule"/>
</dbReference>
<dbReference type="GO" id="GO:0046872">
    <property type="term" value="F:metal ion binding"/>
    <property type="evidence" value="ECO:0007669"/>
    <property type="project" value="InterPro"/>
</dbReference>
<evidence type="ECO:0000259" key="9">
    <source>
        <dbReference type="PROSITE" id="PS50979"/>
    </source>
</evidence>
<evidence type="ECO:0000313" key="10">
    <source>
        <dbReference type="EMBL" id="HDX32637.1"/>
    </source>
</evidence>
<dbReference type="SMART" id="SM00878">
    <property type="entry name" value="Biotin_carb_C"/>
    <property type="match status" value="1"/>
</dbReference>
<accession>A0A7C1FH42</accession>
<keyword evidence="6" id="KW-0092">Biotin</keyword>
<dbReference type="SUPFAM" id="SSF51246">
    <property type="entry name" value="Rudiment single hybrid motif"/>
    <property type="match status" value="1"/>
</dbReference>
<dbReference type="PROSITE" id="PS50979">
    <property type="entry name" value="BC"/>
    <property type="match status" value="1"/>
</dbReference>
<dbReference type="PANTHER" id="PTHR18866">
    <property type="entry name" value="CARBOXYLASE:PYRUVATE/ACETYL-COA/PROPIONYL-COA CARBOXYLASE"/>
    <property type="match status" value="1"/>
</dbReference>
<dbReference type="InterPro" id="IPR005479">
    <property type="entry name" value="CPAse_ATP-bd"/>
</dbReference>
<dbReference type="PANTHER" id="PTHR18866:SF33">
    <property type="entry name" value="METHYLCROTONOYL-COA CARBOXYLASE SUBUNIT ALPHA, MITOCHONDRIAL-RELATED"/>
    <property type="match status" value="1"/>
</dbReference>
<dbReference type="EMBL" id="DSMG01000146">
    <property type="protein sequence ID" value="HDX32637.1"/>
    <property type="molecule type" value="Genomic_DNA"/>
</dbReference>
<dbReference type="PROSITE" id="PS00867">
    <property type="entry name" value="CPSASE_2"/>
    <property type="match status" value="1"/>
</dbReference>
<dbReference type="EC" id="6.3.4.14" evidence="1"/>
<dbReference type="PROSITE" id="PS50975">
    <property type="entry name" value="ATP_GRASP"/>
    <property type="match status" value="1"/>
</dbReference>
<dbReference type="AlphaFoldDB" id="A0A7C1FH42"/>
<dbReference type="FunFam" id="3.40.50.20:FF:000010">
    <property type="entry name" value="Propionyl-CoA carboxylase subunit alpha"/>
    <property type="match status" value="1"/>
</dbReference>
<dbReference type="Pfam" id="PF02786">
    <property type="entry name" value="CPSase_L_D2"/>
    <property type="match status" value="1"/>
</dbReference>
<evidence type="ECO:0000256" key="2">
    <source>
        <dbReference type="ARBA" id="ARBA00022598"/>
    </source>
</evidence>
<keyword evidence="2 10" id="KW-0436">Ligase</keyword>
<keyword evidence="4 7" id="KW-0067">ATP-binding</keyword>
<dbReference type="GO" id="GO:0004075">
    <property type="term" value="F:biotin carboxylase activity"/>
    <property type="evidence" value="ECO:0007669"/>
    <property type="project" value="UniProtKB-EC"/>
</dbReference>
<dbReference type="SUPFAM" id="SSF52440">
    <property type="entry name" value="PreATP-grasp domain"/>
    <property type="match status" value="1"/>
</dbReference>
<keyword evidence="5" id="KW-0460">Magnesium</keyword>
<evidence type="ECO:0000256" key="7">
    <source>
        <dbReference type="PROSITE-ProRule" id="PRU00409"/>
    </source>
</evidence>
<feature type="domain" description="Biotin carboxylation" evidence="9">
    <location>
        <begin position="1"/>
        <end position="446"/>
    </location>
</feature>
<dbReference type="SUPFAM" id="SSF56059">
    <property type="entry name" value="Glutathione synthetase ATP-binding domain-like"/>
    <property type="match status" value="1"/>
</dbReference>
<dbReference type="GO" id="GO:2001295">
    <property type="term" value="P:malonyl-CoA biosynthetic process"/>
    <property type="evidence" value="ECO:0007669"/>
    <property type="project" value="UniProtKB-UniPathway"/>
</dbReference>
<dbReference type="Gene3D" id="3.30.470.20">
    <property type="entry name" value="ATP-grasp fold, B domain"/>
    <property type="match status" value="1"/>
</dbReference>
<comment type="caution">
    <text evidence="10">The sequence shown here is derived from an EMBL/GenBank/DDBJ whole genome shotgun (WGS) entry which is preliminary data.</text>
</comment>
<evidence type="ECO:0000256" key="4">
    <source>
        <dbReference type="ARBA" id="ARBA00022840"/>
    </source>
</evidence>
<organism evidence="10">
    <name type="scientific">Caldilinea aerophila</name>
    <dbReference type="NCBI Taxonomy" id="133453"/>
    <lineage>
        <taxon>Bacteria</taxon>
        <taxon>Bacillati</taxon>
        <taxon>Chloroflexota</taxon>
        <taxon>Caldilineae</taxon>
        <taxon>Caldilineales</taxon>
        <taxon>Caldilineaceae</taxon>
        <taxon>Caldilinea</taxon>
    </lineage>
</organism>
<dbReference type="PROSITE" id="PS00866">
    <property type="entry name" value="CPSASE_1"/>
    <property type="match status" value="1"/>
</dbReference>
<protein>
    <recommendedName>
        <fullName evidence="1">biotin carboxylase</fullName>
        <ecNumber evidence="1">6.3.4.14</ecNumber>
    </recommendedName>
</protein>
<dbReference type="InterPro" id="IPR050856">
    <property type="entry name" value="Biotin_carboxylase_complex"/>
</dbReference>
<evidence type="ECO:0000256" key="6">
    <source>
        <dbReference type="ARBA" id="ARBA00023267"/>
    </source>
</evidence>
<name>A0A7C1FH42_9CHLR</name>
<dbReference type="NCBIfam" id="TIGR00514">
    <property type="entry name" value="accC"/>
    <property type="match status" value="1"/>
</dbReference>
<sequence>MFKKVLVANRGEIAVRVLRACEERGISTVAIFSEADRTALHVRYADEAYCIGPAPSRDSYLRIDKIIDVARKAGADAIHPGYGFLSERAEFAAACRDAGITFIGPSPEAIEAMGDKITARESVRKRGVPLVPGTERGLHDEELIAAAKEIGFPIMIKAAAGGGGKGMRAVYDADALSGAIASARREAMAAFGNDEVYLEKLITNARHIEIQILADSHGNTISLGERECSIQRRHQKLIEESPSVAIDEKLRAEMGKVAIAAAESVNYVNAGTIEFLFDAKDNKYYFLEMNTRLQVEHPVTELVTGIDIVKEQIAIAAGRKLRYRQEDIQPKGWAIECRITAEDPFNNFMPSTGVVTYLKEPTGPGVRVESSLYEGCEVTLYYDPMVAKLIVHGENRAEAILRMRRALNEYRIAGIKTSIPFHQEIMDSTEFIWGTFDTGFLSRRRIGARAPASIEHERLAAVVAAMIEHEKGRQAVASIRQPVVDGQGANYWKLAGRMRAQRGRW</sequence>
<keyword evidence="3 7" id="KW-0547">Nucleotide-binding</keyword>
<evidence type="ECO:0000256" key="5">
    <source>
        <dbReference type="ARBA" id="ARBA00022842"/>
    </source>
</evidence>
<dbReference type="Pfam" id="PF02785">
    <property type="entry name" value="Biotin_carb_C"/>
    <property type="match status" value="1"/>
</dbReference>
<dbReference type="InterPro" id="IPR011764">
    <property type="entry name" value="Biotin_carboxylation_dom"/>
</dbReference>
<dbReference type="NCBIfam" id="NF006367">
    <property type="entry name" value="PRK08591.1"/>
    <property type="match status" value="1"/>
</dbReference>
<reference evidence="10" key="1">
    <citation type="journal article" date="2020" name="mSystems">
        <title>Genome- and Community-Level Interaction Insights into Carbon Utilization and Element Cycling Functions of Hydrothermarchaeota in Hydrothermal Sediment.</title>
        <authorList>
            <person name="Zhou Z."/>
            <person name="Liu Y."/>
            <person name="Xu W."/>
            <person name="Pan J."/>
            <person name="Luo Z.H."/>
            <person name="Li M."/>
        </authorList>
    </citation>
    <scope>NUCLEOTIDE SEQUENCE [LARGE SCALE GENOMIC DNA]</scope>
    <source>
        <strain evidence="10">SpSt-289</strain>
    </source>
</reference>